<feature type="transmembrane region" description="Helical" evidence="1">
    <location>
        <begin position="129"/>
        <end position="153"/>
    </location>
</feature>
<dbReference type="SUPFAM" id="SSF46626">
    <property type="entry name" value="Cytochrome c"/>
    <property type="match status" value="1"/>
</dbReference>
<keyword evidence="1" id="KW-0812">Transmembrane</keyword>
<evidence type="ECO:0000313" key="2">
    <source>
        <dbReference type="EMBL" id="OGI63395.1"/>
    </source>
</evidence>
<gene>
    <name evidence="2" type="ORF">A2W18_08750</name>
</gene>
<protein>
    <recommendedName>
        <fullName evidence="4">Cytochrome c domain-containing protein</fullName>
    </recommendedName>
</protein>
<dbReference type="GO" id="GO:0009055">
    <property type="term" value="F:electron transfer activity"/>
    <property type="evidence" value="ECO:0007669"/>
    <property type="project" value="InterPro"/>
</dbReference>
<evidence type="ECO:0008006" key="4">
    <source>
        <dbReference type="Google" id="ProtNLM"/>
    </source>
</evidence>
<dbReference type="GO" id="GO:0020037">
    <property type="term" value="F:heme binding"/>
    <property type="evidence" value="ECO:0007669"/>
    <property type="project" value="InterPro"/>
</dbReference>
<name>A0A1F6V178_9PROT</name>
<feature type="transmembrane region" description="Helical" evidence="1">
    <location>
        <begin position="20"/>
        <end position="41"/>
    </location>
</feature>
<proteinExistence type="predicted"/>
<dbReference type="Gene3D" id="1.10.760.10">
    <property type="entry name" value="Cytochrome c-like domain"/>
    <property type="match status" value="1"/>
</dbReference>
<dbReference type="Proteomes" id="UP000179076">
    <property type="component" value="Unassembled WGS sequence"/>
</dbReference>
<reference evidence="2 3" key="1">
    <citation type="journal article" date="2016" name="Nat. Commun.">
        <title>Thousands of microbial genomes shed light on interconnected biogeochemical processes in an aquifer system.</title>
        <authorList>
            <person name="Anantharaman K."/>
            <person name="Brown C.T."/>
            <person name="Hug L.A."/>
            <person name="Sharon I."/>
            <person name="Castelle C.J."/>
            <person name="Probst A.J."/>
            <person name="Thomas B.C."/>
            <person name="Singh A."/>
            <person name="Wilkins M.J."/>
            <person name="Karaoz U."/>
            <person name="Brodie E.L."/>
            <person name="Williams K.H."/>
            <person name="Hubbard S.S."/>
            <person name="Banfield J.F."/>
        </authorList>
    </citation>
    <scope>NUCLEOTIDE SEQUENCE [LARGE SCALE GENOMIC DNA]</scope>
</reference>
<keyword evidence="1" id="KW-0472">Membrane</keyword>
<sequence>MARVRLDRLLLNTEGGVETWLNVVLGLLFLALGAANVLLMYRIWGYPYDKARLQSSAPRSLVLTHRVTGYAFVLIYLYLMSEMLPRIWHYQIELPARSVMHLTLGLAIGIVLIIKIAIVRYFKHMESSLVPLLGTVLLVCTALLVGLSVPFVFKEQYLSQRAFGTVLSSENRARLKTLLPRAGFPPTVDLDQLASVSGLQRGRQVLLGKCVQCHDLRTVLVRPKTPEAWLQTVNRMADRAVIGKPIEERERWYVAAYLAAISPDLRQAVLVKREQESNTETAIDAVRRLPLGQRFERDVAKRAFETKCVQCHVLPSPQLGSVEEARALVVRMARNGLTASTEEFAQILFHLSQQLPASAPAAAPAVPATSAPRRSNY</sequence>
<keyword evidence="1" id="KW-1133">Transmembrane helix</keyword>
<evidence type="ECO:0000256" key="1">
    <source>
        <dbReference type="SAM" id="Phobius"/>
    </source>
</evidence>
<organism evidence="2 3">
    <name type="scientific">Candidatus Muproteobacteria bacterium RBG_16_60_9</name>
    <dbReference type="NCBI Taxonomy" id="1817755"/>
    <lineage>
        <taxon>Bacteria</taxon>
        <taxon>Pseudomonadati</taxon>
        <taxon>Pseudomonadota</taxon>
        <taxon>Candidatus Muproteobacteria</taxon>
    </lineage>
</organism>
<dbReference type="InterPro" id="IPR036909">
    <property type="entry name" value="Cyt_c-like_dom_sf"/>
</dbReference>
<feature type="transmembrane region" description="Helical" evidence="1">
    <location>
        <begin position="61"/>
        <end position="79"/>
    </location>
</feature>
<accession>A0A1F6V178</accession>
<comment type="caution">
    <text evidence="2">The sequence shown here is derived from an EMBL/GenBank/DDBJ whole genome shotgun (WGS) entry which is preliminary data.</text>
</comment>
<evidence type="ECO:0000313" key="3">
    <source>
        <dbReference type="Proteomes" id="UP000179076"/>
    </source>
</evidence>
<dbReference type="AlphaFoldDB" id="A0A1F6V178"/>
<feature type="transmembrane region" description="Helical" evidence="1">
    <location>
        <begin position="99"/>
        <end position="122"/>
    </location>
</feature>
<dbReference type="EMBL" id="MFSP01000155">
    <property type="protein sequence ID" value="OGI63395.1"/>
    <property type="molecule type" value="Genomic_DNA"/>
</dbReference>